<dbReference type="GO" id="GO:0005634">
    <property type="term" value="C:nucleus"/>
    <property type="evidence" value="ECO:0007669"/>
    <property type="project" value="UniProtKB-SubCell"/>
</dbReference>
<dbReference type="Proteomes" id="UP000794436">
    <property type="component" value="Unassembled WGS sequence"/>
</dbReference>
<comment type="catalytic activity">
    <reaction evidence="11">
        <text>N-terminal L-seryl-[histone H4] + acetyl-CoA = N-terminal N(alpha)-acetyl-L-seryl-[histone H4] + CoA + H(+)</text>
        <dbReference type="Rhea" id="RHEA:50596"/>
        <dbReference type="Rhea" id="RHEA-COMP:12740"/>
        <dbReference type="Rhea" id="RHEA-COMP:12743"/>
        <dbReference type="ChEBI" id="CHEBI:15378"/>
        <dbReference type="ChEBI" id="CHEBI:57287"/>
        <dbReference type="ChEBI" id="CHEBI:57288"/>
        <dbReference type="ChEBI" id="CHEBI:64738"/>
        <dbReference type="ChEBI" id="CHEBI:83690"/>
        <dbReference type="EC" id="2.3.1.257"/>
    </reaction>
</comment>
<accession>A0A8K1CQA9</accession>
<dbReference type="GO" id="GO:0043998">
    <property type="term" value="F:histone H2A acetyltransferase activity"/>
    <property type="evidence" value="ECO:0007669"/>
    <property type="project" value="InterPro"/>
</dbReference>
<feature type="domain" description="N-acetyltransferase" evidence="12">
    <location>
        <begin position="50"/>
        <end position="202"/>
    </location>
</feature>
<comment type="similarity">
    <text evidence="3">Belongs to the acetyltransferase family. NAA40 subfamily.</text>
</comment>
<dbReference type="PROSITE" id="PS51186">
    <property type="entry name" value="GNAT"/>
    <property type="match status" value="1"/>
</dbReference>
<keyword evidence="14" id="KW-1185">Reference proteome</keyword>
<evidence type="ECO:0000313" key="14">
    <source>
        <dbReference type="Proteomes" id="UP000794436"/>
    </source>
</evidence>
<keyword evidence="6" id="KW-0963">Cytoplasm</keyword>
<proteinExistence type="inferred from homology"/>
<dbReference type="GO" id="GO:1990189">
    <property type="term" value="F:protein N-terminal-serine acetyltransferase activity"/>
    <property type="evidence" value="ECO:0007669"/>
    <property type="project" value="UniProtKB-EC"/>
</dbReference>
<evidence type="ECO:0000256" key="5">
    <source>
        <dbReference type="ARBA" id="ARBA00015043"/>
    </source>
</evidence>
<dbReference type="CDD" id="cd04301">
    <property type="entry name" value="NAT_SF"/>
    <property type="match status" value="1"/>
</dbReference>
<evidence type="ECO:0000256" key="8">
    <source>
        <dbReference type="ARBA" id="ARBA00023242"/>
    </source>
</evidence>
<sequence>MGKSSKKSMAPWQRVLDAANAVVDVMTDFAPFRAFRRNGLDALITNHHAAALDEATRERIVALFEANMKAMYVASDWGYDPDAKRTELFEEDARYLLAMQGEELLGFVHFRFVEDDGVEVMYIYEIQIAQTAQRKGLGKFLMQLLHLVARKHGMHFVMLTVFKTNDSAMRFYRETMGFTIDETSPSANGDKSQSYEILSKAVGGKR</sequence>
<name>A0A8K1CQA9_PYTOL</name>
<dbReference type="InterPro" id="IPR000182">
    <property type="entry name" value="GNAT_dom"/>
</dbReference>
<dbReference type="Gene3D" id="3.40.630.30">
    <property type="match status" value="1"/>
</dbReference>
<organism evidence="13 14">
    <name type="scientific">Pythium oligandrum</name>
    <name type="common">Mycoparasitic fungus</name>
    <dbReference type="NCBI Taxonomy" id="41045"/>
    <lineage>
        <taxon>Eukaryota</taxon>
        <taxon>Sar</taxon>
        <taxon>Stramenopiles</taxon>
        <taxon>Oomycota</taxon>
        <taxon>Peronosporomycetes</taxon>
        <taxon>Pythiales</taxon>
        <taxon>Pythiaceae</taxon>
        <taxon>Pythium</taxon>
    </lineage>
</organism>
<dbReference type="EC" id="2.3.1.257" evidence="4"/>
<evidence type="ECO:0000256" key="10">
    <source>
        <dbReference type="ARBA" id="ARBA00047821"/>
    </source>
</evidence>
<dbReference type="Pfam" id="PF00583">
    <property type="entry name" value="Acetyltransf_1"/>
    <property type="match status" value="1"/>
</dbReference>
<evidence type="ECO:0000259" key="12">
    <source>
        <dbReference type="PROSITE" id="PS51186"/>
    </source>
</evidence>
<dbReference type="GO" id="GO:0005737">
    <property type="term" value="C:cytoplasm"/>
    <property type="evidence" value="ECO:0007669"/>
    <property type="project" value="UniProtKB-SubCell"/>
</dbReference>
<evidence type="ECO:0000256" key="11">
    <source>
        <dbReference type="ARBA" id="ARBA00049524"/>
    </source>
</evidence>
<evidence type="ECO:0000256" key="1">
    <source>
        <dbReference type="ARBA" id="ARBA00004123"/>
    </source>
</evidence>
<dbReference type="PANTHER" id="PTHR20531:SF1">
    <property type="entry name" value="N-ALPHA-ACETYLTRANSFERASE 40"/>
    <property type="match status" value="1"/>
</dbReference>
<keyword evidence="7" id="KW-0808">Transferase</keyword>
<dbReference type="EMBL" id="SPLM01000007">
    <property type="protein sequence ID" value="TMW66746.1"/>
    <property type="molecule type" value="Genomic_DNA"/>
</dbReference>
<dbReference type="InterPro" id="IPR039949">
    <property type="entry name" value="NAA40"/>
</dbReference>
<evidence type="ECO:0000256" key="9">
    <source>
        <dbReference type="ARBA" id="ARBA00023315"/>
    </source>
</evidence>
<comment type="catalytic activity">
    <reaction evidence="10">
        <text>N-terminal L-seryl-[histone H2A] + acetyl-CoA = N-terminal N(alpha)-acetyl-L-seryl-[histone H2A] + CoA + H(+)</text>
        <dbReference type="Rhea" id="RHEA:50600"/>
        <dbReference type="Rhea" id="RHEA-COMP:12742"/>
        <dbReference type="Rhea" id="RHEA-COMP:12744"/>
        <dbReference type="ChEBI" id="CHEBI:15378"/>
        <dbReference type="ChEBI" id="CHEBI:57287"/>
        <dbReference type="ChEBI" id="CHEBI:57288"/>
        <dbReference type="ChEBI" id="CHEBI:64738"/>
        <dbReference type="ChEBI" id="CHEBI:83690"/>
        <dbReference type="EC" id="2.3.1.257"/>
    </reaction>
</comment>
<evidence type="ECO:0000256" key="3">
    <source>
        <dbReference type="ARBA" id="ARBA00008870"/>
    </source>
</evidence>
<reference evidence="13" key="1">
    <citation type="submission" date="2019-03" db="EMBL/GenBank/DDBJ databases">
        <title>Long read genome sequence of the mycoparasitic Pythium oligandrum ATCC 38472 isolated from sugarbeet rhizosphere.</title>
        <authorList>
            <person name="Gaulin E."/>
        </authorList>
    </citation>
    <scope>NUCLEOTIDE SEQUENCE</scope>
    <source>
        <strain evidence="13">ATCC 38472_TT</strain>
    </source>
</reference>
<dbReference type="OrthoDB" id="424551at2759"/>
<evidence type="ECO:0000313" key="13">
    <source>
        <dbReference type="EMBL" id="TMW66746.1"/>
    </source>
</evidence>
<protein>
    <recommendedName>
        <fullName evidence="5">N-alpha-acetyltransferase 40</fullName>
        <ecNumber evidence="4">2.3.1.257</ecNumber>
    </recommendedName>
</protein>
<keyword evidence="9" id="KW-0012">Acyltransferase</keyword>
<dbReference type="GO" id="GO:0010485">
    <property type="term" value="F:histone H4 acetyltransferase activity"/>
    <property type="evidence" value="ECO:0007669"/>
    <property type="project" value="InterPro"/>
</dbReference>
<evidence type="ECO:0000256" key="6">
    <source>
        <dbReference type="ARBA" id="ARBA00022490"/>
    </source>
</evidence>
<evidence type="ECO:0000256" key="2">
    <source>
        <dbReference type="ARBA" id="ARBA00004496"/>
    </source>
</evidence>
<dbReference type="PANTHER" id="PTHR20531">
    <property type="entry name" value="N-ALPHA-ACETYLTRANSFERASE 40"/>
    <property type="match status" value="1"/>
</dbReference>
<dbReference type="InterPro" id="IPR016181">
    <property type="entry name" value="Acyl_CoA_acyltransferase"/>
</dbReference>
<evidence type="ECO:0000256" key="7">
    <source>
        <dbReference type="ARBA" id="ARBA00022679"/>
    </source>
</evidence>
<comment type="caution">
    <text evidence="13">The sequence shown here is derived from an EMBL/GenBank/DDBJ whole genome shotgun (WGS) entry which is preliminary data.</text>
</comment>
<dbReference type="AlphaFoldDB" id="A0A8K1CQA9"/>
<evidence type="ECO:0000256" key="4">
    <source>
        <dbReference type="ARBA" id="ARBA00012950"/>
    </source>
</evidence>
<dbReference type="SUPFAM" id="SSF55729">
    <property type="entry name" value="Acyl-CoA N-acyltransferases (Nat)"/>
    <property type="match status" value="1"/>
</dbReference>
<comment type="subcellular location">
    <subcellularLocation>
        <location evidence="2">Cytoplasm</location>
    </subcellularLocation>
    <subcellularLocation>
        <location evidence="1">Nucleus</location>
    </subcellularLocation>
</comment>
<gene>
    <name evidence="13" type="ORF">Poli38472_014058</name>
</gene>
<keyword evidence="8" id="KW-0539">Nucleus</keyword>